<name>A0A212CYZ6_CEREH</name>
<feature type="compositionally biased region" description="Basic and acidic residues" evidence="8">
    <location>
        <begin position="533"/>
        <end position="544"/>
    </location>
</feature>
<keyword evidence="6" id="KW-0325">Glycoprotein</keyword>
<dbReference type="Pfam" id="PF01759">
    <property type="entry name" value="NTR"/>
    <property type="match status" value="2"/>
</dbReference>
<accession>A0A212CYZ6</accession>
<evidence type="ECO:0000259" key="9">
    <source>
        <dbReference type="PROSITE" id="PS01180"/>
    </source>
</evidence>
<dbReference type="Proteomes" id="UP000242450">
    <property type="component" value="Chromosome 10"/>
</dbReference>
<dbReference type="Gene3D" id="2.60.120.290">
    <property type="entry name" value="Spermadhesin, CUB domain"/>
    <property type="match status" value="3"/>
</dbReference>
<comment type="caution">
    <text evidence="11">The sequence shown here is derived from an EMBL/GenBank/DDBJ whole genome shotgun (WGS) entry which is preliminary data.</text>
</comment>
<feature type="region of interest" description="Disordered" evidence="8">
    <location>
        <begin position="506"/>
        <end position="561"/>
    </location>
</feature>
<dbReference type="InterPro" id="IPR018933">
    <property type="entry name" value="Netrin_module_non-TIMP"/>
</dbReference>
<organism evidence="11 12">
    <name type="scientific">Cervus elaphus hippelaphus</name>
    <name type="common">European red deer</name>
    <dbReference type="NCBI Taxonomy" id="46360"/>
    <lineage>
        <taxon>Eukaryota</taxon>
        <taxon>Metazoa</taxon>
        <taxon>Chordata</taxon>
        <taxon>Craniata</taxon>
        <taxon>Vertebrata</taxon>
        <taxon>Euteleostomi</taxon>
        <taxon>Mammalia</taxon>
        <taxon>Eutheria</taxon>
        <taxon>Laurasiatheria</taxon>
        <taxon>Artiodactyla</taxon>
        <taxon>Ruminantia</taxon>
        <taxon>Pecora</taxon>
        <taxon>Cervidae</taxon>
        <taxon>Cervinae</taxon>
        <taxon>Cervus</taxon>
    </lineage>
</organism>
<dbReference type="Pfam" id="PF00431">
    <property type="entry name" value="CUB"/>
    <property type="match status" value="3"/>
</dbReference>
<evidence type="ECO:0000256" key="4">
    <source>
        <dbReference type="ARBA" id="ARBA00022737"/>
    </source>
</evidence>
<dbReference type="GO" id="GO:0006508">
    <property type="term" value="P:proteolysis"/>
    <property type="evidence" value="ECO:0007669"/>
    <property type="project" value="TreeGrafter"/>
</dbReference>
<feature type="compositionally biased region" description="Basic and acidic residues" evidence="8">
    <location>
        <begin position="110"/>
        <end position="121"/>
    </location>
</feature>
<comment type="subcellular location">
    <subcellularLocation>
        <location evidence="1">Secreted</location>
    </subcellularLocation>
</comment>
<evidence type="ECO:0000313" key="12">
    <source>
        <dbReference type="Proteomes" id="UP000242450"/>
    </source>
</evidence>
<dbReference type="EMBL" id="MKHE01000010">
    <property type="protein sequence ID" value="OWK11217.1"/>
    <property type="molecule type" value="Genomic_DNA"/>
</dbReference>
<comment type="caution">
    <text evidence="7">Lacks conserved residue(s) required for the propagation of feature annotation.</text>
</comment>
<evidence type="ECO:0000256" key="3">
    <source>
        <dbReference type="ARBA" id="ARBA00022729"/>
    </source>
</evidence>
<evidence type="ECO:0000256" key="8">
    <source>
        <dbReference type="SAM" id="MobiDB-lite"/>
    </source>
</evidence>
<evidence type="ECO:0000259" key="10">
    <source>
        <dbReference type="PROSITE" id="PS50189"/>
    </source>
</evidence>
<evidence type="ECO:0000256" key="1">
    <source>
        <dbReference type="ARBA" id="ARBA00004613"/>
    </source>
</evidence>
<keyword evidence="4" id="KW-0677">Repeat</keyword>
<dbReference type="CDD" id="cd03576">
    <property type="entry name" value="NTR_PCOLCE"/>
    <property type="match status" value="1"/>
</dbReference>
<feature type="domain" description="CUB" evidence="9">
    <location>
        <begin position="1"/>
        <end position="86"/>
    </location>
</feature>
<keyword evidence="12" id="KW-1185">Reference proteome</keyword>
<feature type="domain" description="NTR" evidence="10">
    <location>
        <begin position="563"/>
        <end position="681"/>
    </location>
</feature>
<dbReference type="InterPro" id="IPR035814">
    <property type="entry name" value="NTR_PCOLCE"/>
</dbReference>
<feature type="domain" description="CUB" evidence="9">
    <location>
        <begin position="395"/>
        <end position="509"/>
    </location>
</feature>
<evidence type="ECO:0000256" key="2">
    <source>
        <dbReference type="ARBA" id="ARBA00022525"/>
    </source>
</evidence>
<dbReference type="InterPro" id="IPR035914">
    <property type="entry name" value="Sperma_CUB_dom_sf"/>
</dbReference>
<gene>
    <name evidence="11" type="ORF">Celaphus_00007252</name>
</gene>
<sequence>MPGWAGNGFVISLTFGKFDLEPDSYCRYDSVSVFNGPVSDDAKRLGKFCGDTVPGSITSEGNELLVQFVSDLSVTADGFSATYRTQPRGATEGGPGEVGPGPKPGAGPKVKPEVPPEEKPKAAPKAEATPVGPDAPSVTCPKQCRRTGTLQSHFCNSDLVVTGMIKSMVRGPGEGLTATVNVTGVYKAGGLDLPAPPTDTLLKFYVPCKQCPPMKKVYPTEVLFGLAEATSDPLGLPPPSPWLPAHPHHLLASPALPHAGLTSLLFPRPVFLCGGDVTGESGYVASEGFPNLYPPNKECIWTITVPKSQTVSLSFRVFDLEQHPSCRYDALEIFAGSGTSGQQLGRFCGTFRPAPLVASGNQVTLRMRSDEGTGGRGFLLWYSGRATSGTEHQFCGGRLEKAQGTLTTPNWPESDYPPGISCSWHIIAPPDQVISLTFGKFDLEPDSYCRYDSVSVFNGPVSDDAKRLGKFCGDTVPGSITSEGNELLVQFVSDLSVTADGFSATYRTQPRGATEGGPGEVGPGPKPGAGPKVKPEVPPEEKPKAAPKAEATPVGPDAPSVTCPKQCRRTGTLQSHFCNSDLVVTGMIKSMVRGPGEGLTATVNVTGVYKAGGLDLPAPPTDTLLKFYVPCKQCPPMKKGISYLLMGQVDKNRGPILPPESFVVLHRPTQHQILTNLGRKCPSKPV</sequence>
<dbReference type="InterPro" id="IPR008993">
    <property type="entry name" value="TIMP-like_OB-fold"/>
</dbReference>
<feature type="region of interest" description="Disordered" evidence="8">
    <location>
        <begin position="83"/>
        <end position="138"/>
    </location>
</feature>
<evidence type="ECO:0000256" key="7">
    <source>
        <dbReference type="PROSITE-ProRule" id="PRU00059"/>
    </source>
</evidence>
<dbReference type="PROSITE" id="PS50189">
    <property type="entry name" value="NTR"/>
    <property type="match status" value="1"/>
</dbReference>
<dbReference type="InterPro" id="IPR000859">
    <property type="entry name" value="CUB_dom"/>
</dbReference>
<dbReference type="SUPFAM" id="SSF50242">
    <property type="entry name" value="TIMP-like"/>
    <property type="match status" value="2"/>
</dbReference>
<protein>
    <submittedName>
        <fullName evidence="11">PCOLCE</fullName>
    </submittedName>
</protein>
<dbReference type="SMART" id="SM00042">
    <property type="entry name" value="CUB"/>
    <property type="match status" value="3"/>
</dbReference>
<dbReference type="GO" id="GO:0005518">
    <property type="term" value="F:collagen binding"/>
    <property type="evidence" value="ECO:0007669"/>
    <property type="project" value="TreeGrafter"/>
</dbReference>
<feature type="domain" description="CUB" evidence="9">
    <location>
        <begin position="273"/>
        <end position="385"/>
    </location>
</feature>
<reference evidence="11 12" key="1">
    <citation type="journal article" date="2018" name="Mol. Genet. Genomics">
        <title>The red deer Cervus elaphus genome CerEla1.0: sequencing, annotating, genes, and chromosomes.</title>
        <authorList>
            <person name="Bana N.A."/>
            <person name="Nyiri A."/>
            <person name="Nagy J."/>
            <person name="Frank K."/>
            <person name="Nagy T."/>
            <person name="Steger V."/>
            <person name="Schiller M."/>
            <person name="Lakatos P."/>
            <person name="Sugar L."/>
            <person name="Horn P."/>
            <person name="Barta E."/>
            <person name="Orosz L."/>
        </authorList>
    </citation>
    <scope>NUCLEOTIDE SEQUENCE [LARGE SCALE GENOMIC DNA]</scope>
    <source>
        <strain evidence="11">Hungarian</strain>
    </source>
</reference>
<dbReference type="GO" id="GO:0005615">
    <property type="term" value="C:extracellular space"/>
    <property type="evidence" value="ECO:0007669"/>
    <property type="project" value="TreeGrafter"/>
</dbReference>
<dbReference type="FunFam" id="2.60.120.290:FF:000005">
    <property type="entry name" value="Procollagen C-endopeptidase enhancer 1"/>
    <property type="match status" value="2"/>
</dbReference>
<keyword evidence="2" id="KW-0964">Secreted</keyword>
<evidence type="ECO:0000256" key="5">
    <source>
        <dbReference type="ARBA" id="ARBA00023157"/>
    </source>
</evidence>
<keyword evidence="3" id="KW-0732">Signal</keyword>
<dbReference type="GO" id="GO:0016504">
    <property type="term" value="F:peptidase activator activity"/>
    <property type="evidence" value="ECO:0007669"/>
    <property type="project" value="TreeGrafter"/>
</dbReference>
<dbReference type="PROSITE" id="PS01180">
    <property type="entry name" value="CUB"/>
    <property type="match status" value="3"/>
</dbReference>
<feature type="disulfide bond" evidence="7">
    <location>
        <begin position="395"/>
        <end position="422"/>
    </location>
</feature>
<dbReference type="Gene3D" id="2.40.50.120">
    <property type="match status" value="2"/>
</dbReference>
<keyword evidence="5 7" id="KW-1015">Disulfide bond</keyword>
<dbReference type="InterPro" id="IPR001134">
    <property type="entry name" value="Netrin_domain"/>
</dbReference>
<evidence type="ECO:0000256" key="6">
    <source>
        <dbReference type="ARBA" id="ARBA00023180"/>
    </source>
</evidence>
<dbReference type="SUPFAM" id="SSF49854">
    <property type="entry name" value="Spermadhesin, CUB domain"/>
    <property type="match status" value="3"/>
</dbReference>
<evidence type="ECO:0000313" key="11">
    <source>
        <dbReference type="EMBL" id="OWK11217.1"/>
    </source>
</evidence>
<dbReference type="PANTHER" id="PTHR24251">
    <property type="entry name" value="OVOCHYMASE-RELATED"/>
    <property type="match status" value="1"/>
</dbReference>
<dbReference type="PANTHER" id="PTHR24251:SF24">
    <property type="entry name" value="PROCOLLAGEN C-ENDOPEPTIDASE ENHANCER 1"/>
    <property type="match status" value="1"/>
</dbReference>
<dbReference type="CDD" id="cd00041">
    <property type="entry name" value="CUB"/>
    <property type="match status" value="3"/>
</dbReference>
<dbReference type="SMART" id="SM00643">
    <property type="entry name" value="C345C"/>
    <property type="match status" value="2"/>
</dbReference>
<dbReference type="FunFam" id="2.60.120.290:FF:000013">
    <property type="entry name" value="Membrane frizzled-related protein"/>
    <property type="match status" value="1"/>
</dbReference>
<dbReference type="OrthoDB" id="6116165at2759"/>
<proteinExistence type="predicted"/>
<dbReference type="AlphaFoldDB" id="A0A212CYZ6"/>